<feature type="chain" id="PRO_5045130968" evidence="1">
    <location>
        <begin position="30"/>
        <end position="520"/>
    </location>
</feature>
<feature type="domain" description="Beta-lactamase-related" evidence="2">
    <location>
        <begin position="68"/>
        <end position="388"/>
    </location>
</feature>
<gene>
    <name evidence="3" type="ORF">NM961_20410</name>
</gene>
<keyword evidence="1" id="KW-0732">Signal</keyword>
<dbReference type="InterPro" id="IPR012338">
    <property type="entry name" value="Beta-lactam/transpept-like"/>
</dbReference>
<protein>
    <submittedName>
        <fullName evidence="3">Beta-lactamase family protein</fullName>
    </submittedName>
</protein>
<reference evidence="3" key="1">
    <citation type="submission" date="2022-07" db="EMBL/GenBank/DDBJ databases">
        <title>Tahibacter sp., a new gammaproteobacterium isolated from the silt sample collected at pig farm.</title>
        <authorList>
            <person name="Chen H."/>
        </authorList>
    </citation>
    <scope>NUCLEOTIDE SEQUENCE</scope>
    <source>
        <strain evidence="3">P2K</strain>
    </source>
</reference>
<keyword evidence="4" id="KW-1185">Reference proteome</keyword>
<evidence type="ECO:0000256" key="1">
    <source>
        <dbReference type="SAM" id="SignalP"/>
    </source>
</evidence>
<dbReference type="EMBL" id="JANFQO010000024">
    <property type="protein sequence ID" value="MCQ4167086.1"/>
    <property type="molecule type" value="Genomic_DNA"/>
</dbReference>
<organism evidence="3 4">
    <name type="scientific">Tahibacter harae</name>
    <dbReference type="NCBI Taxonomy" id="2963937"/>
    <lineage>
        <taxon>Bacteria</taxon>
        <taxon>Pseudomonadati</taxon>
        <taxon>Pseudomonadota</taxon>
        <taxon>Gammaproteobacteria</taxon>
        <taxon>Lysobacterales</taxon>
        <taxon>Rhodanobacteraceae</taxon>
        <taxon>Tahibacter</taxon>
    </lineage>
</organism>
<dbReference type="Gene3D" id="3.40.710.10">
    <property type="entry name" value="DD-peptidase/beta-lactamase superfamily"/>
    <property type="match status" value="1"/>
</dbReference>
<proteinExistence type="predicted"/>
<dbReference type="RefSeq" id="WP_255916272.1">
    <property type="nucleotide sequence ID" value="NZ_JANFQO010000024.1"/>
</dbReference>
<feature type="signal peptide" evidence="1">
    <location>
        <begin position="1"/>
        <end position="29"/>
    </location>
</feature>
<dbReference type="PANTHER" id="PTHR46825:SF12">
    <property type="entry name" value="PENICILLIN-BINDING PROTEIN 4"/>
    <property type="match status" value="1"/>
</dbReference>
<evidence type="ECO:0000259" key="2">
    <source>
        <dbReference type="Pfam" id="PF00144"/>
    </source>
</evidence>
<comment type="caution">
    <text evidence="3">The sequence shown here is derived from an EMBL/GenBank/DDBJ whole genome shotgun (WGS) entry which is preliminary data.</text>
</comment>
<dbReference type="SUPFAM" id="SSF56601">
    <property type="entry name" value="beta-lactamase/transpeptidase-like"/>
    <property type="match status" value="1"/>
</dbReference>
<dbReference type="InterPro" id="IPR001466">
    <property type="entry name" value="Beta-lactam-related"/>
</dbReference>
<accession>A0ABT1QXS8</accession>
<sequence>MSKPARTPRLARAVAAALLSYTAAVPAAAAAVCAPGGTRGEELLAALQHGLRPSVLQPGEALPAWSLRQRMVQLHVPGVAVAVIVDGKVAAAAGYGVLQAGGESRVDADTLFNVGSISKIATAAISLRLVAQGKLELDRDVNSYLKSWQIPPAAAAGAGKVSLRMLLSHTAGLNVHGFPDFLPGEAVPTTLQSLDGKAPARNEPVRLQRPPGLLGDYSGGGTLVEQLLIEDVSGQALEQVARRELAAALKLSRSTFASPLPADTLNVAKAHDRDGRPEALPRGWQTFPQQAPAGWWTTARELGEFTAALIRSYQGRSDYLPQPLALQMMSEVAPSWHGLGPRLDGAGSTRVFHHGGSNDSYHAWMEGYPHSGAGFVILTNSDSGARLRGEIRNALSDAIGCGVNPPVHSIALDPVAAGIAGFAGRYRLERDFPLDQRRALTDFFDVDELEIRHSAGTLSVSIPDETGKLLALGPTRFIAPSVFATQYEFHRDAFGKVRAVTVEHVAGRAYYRRVQDASAP</sequence>
<evidence type="ECO:0000313" key="3">
    <source>
        <dbReference type="EMBL" id="MCQ4167086.1"/>
    </source>
</evidence>
<name>A0ABT1QXS8_9GAMM</name>
<dbReference type="Proteomes" id="UP001165498">
    <property type="component" value="Unassembled WGS sequence"/>
</dbReference>
<dbReference type="InterPro" id="IPR050491">
    <property type="entry name" value="AmpC-like"/>
</dbReference>
<evidence type="ECO:0000313" key="4">
    <source>
        <dbReference type="Proteomes" id="UP001165498"/>
    </source>
</evidence>
<dbReference type="PANTHER" id="PTHR46825">
    <property type="entry name" value="D-ALANYL-D-ALANINE-CARBOXYPEPTIDASE/ENDOPEPTIDASE AMPH"/>
    <property type="match status" value="1"/>
</dbReference>
<dbReference type="Pfam" id="PF00144">
    <property type="entry name" value="Beta-lactamase"/>
    <property type="match status" value="1"/>
</dbReference>